<organism evidence="2">
    <name type="scientific">Tanacetum cinerariifolium</name>
    <name type="common">Dalmatian daisy</name>
    <name type="synonym">Chrysanthemum cinerariifolium</name>
    <dbReference type="NCBI Taxonomy" id="118510"/>
    <lineage>
        <taxon>Eukaryota</taxon>
        <taxon>Viridiplantae</taxon>
        <taxon>Streptophyta</taxon>
        <taxon>Embryophyta</taxon>
        <taxon>Tracheophyta</taxon>
        <taxon>Spermatophyta</taxon>
        <taxon>Magnoliopsida</taxon>
        <taxon>eudicotyledons</taxon>
        <taxon>Gunneridae</taxon>
        <taxon>Pentapetalae</taxon>
        <taxon>asterids</taxon>
        <taxon>campanulids</taxon>
        <taxon>Asterales</taxon>
        <taxon>Asteraceae</taxon>
        <taxon>Asteroideae</taxon>
        <taxon>Anthemideae</taxon>
        <taxon>Anthemidinae</taxon>
        <taxon>Tanacetum</taxon>
    </lineage>
</organism>
<dbReference type="EMBL" id="BKCJ010564658">
    <property type="protein sequence ID" value="GFB15840.1"/>
    <property type="molecule type" value="Genomic_DNA"/>
</dbReference>
<keyword evidence="1" id="KW-0472">Membrane</keyword>
<proteinExistence type="predicted"/>
<name>A0A699KXH0_TANCI</name>
<evidence type="ECO:0000256" key="1">
    <source>
        <dbReference type="SAM" id="Phobius"/>
    </source>
</evidence>
<feature type="transmembrane region" description="Helical" evidence="1">
    <location>
        <begin position="52"/>
        <end position="71"/>
    </location>
</feature>
<evidence type="ECO:0000313" key="2">
    <source>
        <dbReference type="EMBL" id="GFB15840.1"/>
    </source>
</evidence>
<protein>
    <submittedName>
        <fullName evidence="2">Uncharacterized protein</fullName>
    </submittedName>
</protein>
<reference evidence="2" key="1">
    <citation type="journal article" date="2019" name="Sci. Rep.">
        <title>Draft genome of Tanacetum cinerariifolium, the natural source of mosquito coil.</title>
        <authorList>
            <person name="Yamashiro T."/>
            <person name="Shiraishi A."/>
            <person name="Satake H."/>
            <person name="Nakayama K."/>
        </authorList>
    </citation>
    <scope>NUCLEOTIDE SEQUENCE</scope>
</reference>
<sequence length="123" mass="13418">MVADRVLCWMFSLRWRWDLRLGIIIKLILSLTFTLYPLQFILFVLLDSSLPYSQQAGVVVLAGGSGGRLLIRRQQPRRWRGSDCCHGEGGSVELAAAAAVAAAGGVNGGCRLLMGTKEKGVVW</sequence>
<gene>
    <name evidence="2" type="ORF">Tci_687811</name>
</gene>
<comment type="caution">
    <text evidence="2">The sequence shown here is derived from an EMBL/GenBank/DDBJ whole genome shotgun (WGS) entry which is preliminary data.</text>
</comment>
<feature type="transmembrane region" description="Helical" evidence="1">
    <location>
        <begin position="21"/>
        <end position="46"/>
    </location>
</feature>
<accession>A0A699KXH0</accession>
<keyword evidence="1" id="KW-0812">Transmembrane</keyword>
<keyword evidence="1" id="KW-1133">Transmembrane helix</keyword>
<dbReference type="AlphaFoldDB" id="A0A699KXH0"/>